<accession>A0A183USN7</accession>
<dbReference type="WBParaSite" id="TCNE_0001150701-mRNA-1">
    <property type="protein sequence ID" value="TCNE_0001150701-mRNA-1"/>
    <property type="gene ID" value="TCNE_0001150701"/>
</dbReference>
<dbReference type="Proteomes" id="UP000050794">
    <property type="component" value="Unassembled WGS sequence"/>
</dbReference>
<protein>
    <submittedName>
        <fullName evidence="6">TIL domain-containing protein</fullName>
    </submittedName>
</protein>
<evidence type="ECO:0000313" key="4">
    <source>
        <dbReference type="EMBL" id="VDM42828.1"/>
    </source>
</evidence>
<sequence>MDERVTKYMDALKRRVDDVNTGKRNVQLPAFDADALRREMESIAADKNKISMEGLLKLEEKMSNMQKAFIREHDEIVRKLHDANDADQSEELKMQMKKLDEKLAESVTTVKDLLERKINGEIQQLLLLGLPYARSNPACENVRCAAGELCDPNTSTCRAFRFLGSNTFGDICNSIDCPDGSECDAITGLCIDTTSGTSSGEKCEGVACPIDEGCDWNTGRCVRFRKPFRRNTKTCADVLCPQNTMCDPSSGRCRQTARSLAHTPYTEPAPASQQSSCEAVVCPYGFHCNPKDGVCYRFKSASSSRCYQINCSTDEICDETTGGCKHSTEAHTTIEQASLSTTPAILETTSEERCTNVICSEQMRCDPNTGLCKIDSLATPLPGLCNFVECPNGFECEASSGTCRRTRQWKRLLPRPASCPPNSHYVECGTACPYTCSNSHRACSVRCVSTCQCDETFVQVSLTNLTCVPSAQCRALNRDSLFFFLFNANPS</sequence>
<keyword evidence="2" id="KW-0175">Coiled coil</keyword>
<dbReference type="SUPFAM" id="SSF57567">
    <property type="entry name" value="Serine protease inhibitors"/>
    <property type="match status" value="1"/>
</dbReference>
<evidence type="ECO:0000313" key="6">
    <source>
        <dbReference type="WBParaSite" id="TCNE_0001150701-mRNA-1"/>
    </source>
</evidence>
<gene>
    <name evidence="4" type="ORF">TCNE_LOCUS11507</name>
</gene>
<feature type="coiled-coil region" evidence="2">
    <location>
        <begin position="89"/>
        <end position="116"/>
    </location>
</feature>
<dbReference type="InterPro" id="IPR036084">
    <property type="entry name" value="Ser_inhib-like_sf"/>
</dbReference>
<dbReference type="GO" id="GO:0004867">
    <property type="term" value="F:serine-type endopeptidase inhibitor activity"/>
    <property type="evidence" value="ECO:0007669"/>
    <property type="project" value="UniProtKB-KW"/>
</dbReference>
<organism evidence="5 6">
    <name type="scientific">Toxocara canis</name>
    <name type="common">Canine roundworm</name>
    <dbReference type="NCBI Taxonomy" id="6265"/>
    <lineage>
        <taxon>Eukaryota</taxon>
        <taxon>Metazoa</taxon>
        <taxon>Ecdysozoa</taxon>
        <taxon>Nematoda</taxon>
        <taxon>Chromadorea</taxon>
        <taxon>Rhabditida</taxon>
        <taxon>Spirurina</taxon>
        <taxon>Ascaridomorpha</taxon>
        <taxon>Ascaridoidea</taxon>
        <taxon>Toxocaridae</taxon>
        <taxon>Toxocara</taxon>
    </lineage>
</organism>
<dbReference type="CDD" id="cd22249">
    <property type="entry name" value="UDM1_RNF168_RNF169-like"/>
    <property type="match status" value="1"/>
</dbReference>
<keyword evidence="5" id="KW-1185">Reference proteome</keyword>
<proteinExistence type="predicted"/>
<evidence type="ECO:0000256" key="1">
    <source>
        <dbReference type="ARBA" id="ARBA00022900"/>
    </source>
</evidence>
<dbReference type="Gene3D" id="2.10.25.10">
    <property type="entry name" value="Laminin"/>
    <property type="match status" value="1"/>
</dbReference>
<dbReference type="Pfam" id="PF01826">
    <property type="entry name" value="TIL"/>
    <property type="match status" value="1"/>
</dbReference>
<evidence type="ECO:0000256" key="2">
    <source>
        <dbReference type="SAM" id="Coils"/>
    </source>
</evidence>
<feature type="domain" description="TIL" evidence="3">
    <location>
        <begin position="419"/>
        <end position="473"/>
    </location>
</feature>
<dbReference type="AlphaFoldDB" id="A0A183USN7"/>
<evidence type="ECO:0000259" key="3">
    <source>
        <dbReference type="Pfam" id="PF01826"/>
    </source>
</evidence>
<dbReference type="EMBL" id="UYWY01020885">
    <property type="protein sequence ID" value="VDM42828.1"/>
    <property type="molecule type" value="Genomic_DNA"/>
</dbReference>
<reference evidence="4 5" key="2">
    <citation type="submission" date="2018-11" db="EMBL/GenBank/DDBJ databases">
        <authorList>
            <consortium name="Pathogen Informatics"/>
        </authorList>
    </citation>
    <scope>NUCLEOTIDE SEQUENCE [LARGE SCALE GENOMIC DNA]</scope>
</reference>
<reference evidence="6" key="1">
    <citation type="submission" date="2016-06" db="UniProtKB">
        <authorList>
            <consortium name="WormBaseParasite"/>
        </authorList>
    </citation>
    <scope>IDENTIFICATION</scope>
</reference>
<evidence type="ECO:0000313" key="5">
    <source>
        <dbReference type="Proteomes" id="UP000050794"/>
    </source>
</evidence>
<dbReference type="InterPro" id="IPR002919">
    <property type="entry name" value="TIL_dom"/>
</dbReference>
<name>A0A183USN7_TOXCA</name>
<dbReference type="CDD" id="cd19941">
    <property type="entry name" value="TIL"/>
    <property type="match status" value="1"/>
</dbReference>
<keyword evidence="1" id="KW-0722">Serine protease inhibitor</keyword>
<keyword evidence="1" id="KW-0646">Protease inhibitor</keyword>